<dbReference type="PROSITE" id="PS51379">
    <property type="entry name" value="4FE4S_FER_2"/>
    <property type="match status" value="1"/>
</dbReference>
<name>A0ABR6WQV7_9FIRM</name>
<dbReference type="InterPro" id="IPR017900">
    <property type="entry name" value="4Fe4S_Fe_S_CS"/>
</dbReference>
<keyword evidence="5 6" id="KW-0411">Iron-sulfur</keyword>
<keyword evidence="3 6" id="KW-0249">Electron transport</keyword>
<organism evidence="8 9">
    <name type="scientific">Acetobacterium fimetarium</name>
    <dbReference type="NCBI Taxonomy" id="52691"/>
    <lineage>
        <taxon>Bacteria</taxon>
        <taxon>Bacillati</taxon>
        <taxon>Bacillota</taxon>
        <taxon>Clostridia</taxon>
        <taxon>Eubacteriales</taxon>
        <taxon>Eubacteriaceae</taxon>
        <taxon>Acetobacterium</taxon>
    </lineage>
</organism>
<evidence type="ECO:0000256" key="4">
    <source>
        <dbReference type="ARBA" id="ARBA00023004"/>
    </source>
</evidence>
<evidence type="ECO:0000313" key="8">
    <source>
        <dbReference type="EMBL" id="MBC3802998.1"/>
    </source>
</evidence>
<accession>A0ABR6WQV7</accession>
<evidence type="ECO:0000313" key="9">
    <source>
        <dbReference type="Proteomes" id="UP000603234"/>
    </source>
</evidence>
<dbReference type="EMBL" id="WJBC01000001">
    <property type="protein sequence ID" value="MBC3802998.1"/>
    <property type="molecule type" value="Genomic_DNA"/>
</dbReference>
<protein>
    <recommendedName>
        <fullName evidence="6">Ferredoxin</fullName>
    </recommendedName>
</protein>
<evidence type="ECO:0000256" key="6">
    <source>
        <dbReference type="RuleBase" id="RU368020"/>
    </source>
</evidence>
<sequence length="62" mass="6640">MKAIVDRDECIGCGLCEATCPEVFEMDVDNIATVIVEVIPGEYEDGAMEAQDECPVTAITVS</sequence>
<dbReference type="SUPFAM" id="SSF54862">
    <property type="entry name" value="4Fe-4S ferredoxins"/>
    <property type="match status" value="1"/>
</dbReference>
<dbReference type="Pfam" id="PF13370">
    <property type="entry name" value="Fer4_13"/>
    <property type="match status" value="1"/>
</dbReference>
<comment type="caution">
    <text evidence="8">The sequence shown here is derived from an EMBL/GenBank/DDBJ whole genome shotgun (WGS) entry which is preliminary data.</text>
</comment>
<keyword evidence="1 6" id="KW-0813">Transport</keyword>
<dbReference type="PANTHER" id="PTHR36923:SF3">
    <property type="entry name" value="FERREDOXIN"/>
    <property type="match status" value="1"/>
</dbReference>
<dbReference type="Gene3D" id="3.30.70.20">
    <property type="match status" value="1"/>
</dbReference>
<feature type="domain" description="4Fe-4S ferredoxin-type" evidence="7">
    <location>
        <begin position="1"/>
        <end position="29"/>
    </location>
</feature>
<evidence type="ECO:0000256" key="3">
    <source>
        <dbReference type="ARBA" id="ARBA00022982"/>
    </source>
</evidence>
<dbReference type="InterPro" id="IPR051269">
    <property type="entry name" value="Fe-S_cluster_ET"/>
</dbReference>
<dbReference type="PROSITE" id="PS00198">
    <property type="entry name" value="4FE4S_FER_1"/>
    <property type="match status" value="1"/>
</dbReference>
<evidence type="ECO:0000256" key="5">
    <source>
        <dbReference type="ARBA" id="ARBA00023014"/>
    </source>
</evidence>
<proteinExistence type="predicted"/>
<comment type="function">
    <text evidence="6">Ferredoxins are iron-sulfur proteins that transfer electrons in a wide variety of metabolic reactions.</text>
</comment>
<dbReference type="PANTHER" id="PTHR36923">
    <property type="entry name" value="FERREDOXIN"/>
    <property type="match status" value="1"/>
</dbReference>
<gene>
    <name evidence="8" type="ORF">GH808_00885</name>
</gene>
<keyword evidence="9" id="KW-1185">Reference proteome</keyword>
<reference evidence="8 9" key="1">
    <citation type="journal article" date="2020" name="mSystems">
        <title>Defining Genomic and Predicted Metabolic Features of the Acetobacterium Genus.</title>
        <authorList>
            <person name="Ross D.E."/>
            <person name="Marshall C.W."/>
            <person name="Gulliver D."/>
            <person name="May H.D."/>
            <person name="Norman R.S."/>
        </authorList>
    </citation>
    <scope>NUCLEOTIDE SEQUENCE [LARGE SCALE GENOMIC DNA]</scope>
    <source>
        <strain evidence="8 9">DSM 8238</strain>
    </source>
</reference>
<keyword evidence="2 6" id="KW-0479">Metal-binding</keyword>
<evidence type="ECO:0000259" key="7">
    <source>
        <dbReference type="PROSITE" id="PS51379"/>
    </source>
</evidence>
<dbReference type="InterPro" id="IPR017896">
    <property type="entry name" value="4Fe4S_Fe-S-bd"/>
</dbReference>
<evidence type="ECO:0000256" key="1">
    <source>
        <dbReference type="ARBA" id="ARBA00022448"/>
    </source>
</evidence>
<keyword evidence="4 6" id="KW-0408">Iron</keyword>
<dbReference type="InterPro" id="IPR001080">
    <property type="entry name" value="3Fe4S_ferredoxin"/>
</dbReference>
<dbReference type="PRINTS" id="PR00352">
    <property type="entry name" value="3FE4SFRDOXIN"/>
</dbReference>
<dbReference type="Proteomes" id="UP000603234">
    <property type="component" value="Unassembled WGS sequence"/>
</dbReference>
<dbReference type="RefSeq" id="WP_186840918.1">
    <property type="nucleotide sequence ID" value="NZ_WJBC01000001.1"/>
</dbReference>
<evidence type="ECO:0000256" key="2">
    <source>
        <dbReference type="ARBA" id="ARBA00022723"/>
    </source>
</evidence>